<dbReference type="InterPro" id="IPR004813">
    <property type="entry name" value="OPT"/>
</dbReference>
<feature type="transmembrane region" description="Helical" evidence="7">
    <location>
        <begin position="311"/>
        <end position="332"/>
    </location>
</feature>
<dbReference type="EMBL" id="CP012670">
    <property type="protein sequence ID" value="AUX23949.1"/>
    <property type="molecule type" value="Genomic_DNA"/>
</dbReference>
<evidence type="ECO:0000256" key="3">
    <source>
        <dbReference type="ARBA" id="ARBA00022692"/>
    </source>
</evidence>
<feature type="transmembrane region" description="Helical" evidence="7">
    <location>
        <begin position="564"/>
        <end position="591"/>
    </location>
</feature>
<dbReference type="PANTHER" id="PTHR31645:SF0">
    <property type="entry name" value="OLIGOPEPTIDE TRANSPORTER YGL114W-RELATED"/>
    <property type="match status" value="1"/>
</dbReference>
<name>A0A4P2Q3S5_SORCE</name>
<feature type="transmembrane region" description="Helical" evidence="7">
    <location>
        <begin position="102"/>
        <end position="121"/>
    </location>
</feature>
<feature type="transmembrane region" description="Helical" evidence="7">
    <location>
        <begin position="63"/>
        <end position="82"/>
    </location>
</feature>
<comment type="subcellular location">
    <subcellularLocation>
        <location evidence="1">Membrane</location>
        <topology evidence="1">Multi-pass membrane protein</topology>
    </subcellularLocation>
</comment>
<accession>A0A4P2Q3S5</accession>
<dbReference type="OrthoDB" id="9809340at2"/>
<gene>
    <name evidence="8" type="ORF">SOCEGT47_044800</name>
</gene>
<dbReference type="GO" id="GO:0016020">
    <property type="term" value="C:membrane"/>
    <property type="evidence" value="ECO:0007669"/>
    <property type="project" value="UniProtKB-SubCell"/>
</dbReference>
<feature type="region of interest" description="Disordered" evidence="6">
    <location>
        <begin position="604"/>
        <end position="623"/>
    </location>
</feature>
<feature type="transmembrane region" description="Helical" evidence="7">
    <location>
        <begin position="133"/>
        <end position="151"/>
    </location>
</feature>
<protein>
    <submittedName>
        <fullName evidence="8">Peptide transporter</fullName>
    </submittedName>
</protein>
<feature type="transmembrane region" description="Helical" evidence="7">
    <location>
        <begin position="638"/>
        <end position="662"/>
    </location>
</feature>
<evidence type="ECO:0000313" key="8">
    <source>
        <dbReference type="EMBL" id="AUX23949.1"/>
    </source>
</evidence>
<evidence type="ECO:0000256" key="6">
    <source>
        <dbReference type="SAM" id="MobiDB-lite"/>
    </source>
</evidence>
<feature type="transmembrane region" description="Helical" evidence="7">
    <location>
        <begin position="278"/>
        <end position="299"/>
    </location>
</feature>
<dbReference type="Proteomes" id="UP000295781">
    <property type="component" value="Chromosome"/>
</dbReference>
<dbReference type="AlphaFoldDB" id="A0A4P2Q3S5"/>
<feature type="transmembrane region" description="Helical" evidence="7">
    <location>
        <begin position="364"/>
        <end position="384"/>
    </location>
</feature>
<dbReference type="RefSeq" id="WP_129349497.1">
    <property type="nucleotide sequence ID" value="NZ_CP012670.1"/>
</dbReference>
<organism evidence="8 9">
    <name type="scientific">Sorangium cellulosum</name>
    <name type="common">Polyangium cellulosum</name>
    <dbReference type="NCBI Taxonomy" id="56"/>
    <lineage>
        <taxon>Bacteria</taxon>
        <taxon>Pseudomonadati</taxon>
        <taxon>Myxococcota</taxon>
        <taxon>Polyangia</taxon>
        <taxon>Polyangiales</taxon>
        <taxon>Polyangiaceae</taxon>
        <taxon>Sorangium</taxon>
    </lineage>
</organism>
<feature type="transmembrane region" description="Helical" evidence="7">
    <location>
        <begin position="35"/>
        <end position="57"/>
    </location>
</feature>
<keyword evidence="4 7" id="KW-1133">Transmembrane helix</keyword>
<dbReference type="Pfam" id="PF03169">
    <property type="entry name" value="OPT"/>
    <property type="match status" value="1"/>
</dbReference>
<dbReference type="InterPro" id="IPR045035">
    <property type="entry name" value="YSL-like"/>
</dbReference>
<evidence type="ECO:0000256" key="2">
    <source>
        <dbReference type="ARBA" id="ARBA00022448"/>
    </source>
</evidence>
<dbReference type="PANTHER" id="PTHR31645">
    <property type="entry name" value="OLIGOPEPTIDE TRANSPORTER YGL114W-RELATED"/>
    <property type="match status" value="1"/>
</dbReference>
<evidence type="ECO:0000256" key="1">
    <source>
        <dbReference type="ARBA" id="ARBA00004141"/>
    </source>
</evidence>
<evidence type="ECO:0000256" key="4">
    <source>
        <dbReference type="ARBA" id="ARBA00022989"/>
    </source>
</evidence>
<reference evidence="8 9" key="1">
    <citation type="submission" date="2015-09" db="EMBL/GenBank/DDBJ databases">
        <title>Sorangium comparison.</title>
        <authorList>
            <person name="Zaburannyi N."/>
            <person name="Bunk B."/>
            <person name="Overmann J."/>
            <person name="Mueller R."/>
        </authorList>
    </citation>
    <scope>NUCLEOTIDE SEQUENCE [LARGE SCALE GENOMIC DNA]</scope>
    <source>
        <strain evidence="8 9">So ceGT47</strain>
    </source>
</reference>
<feature type="transmembrane region" description="Helical" evidence="7">
    <location>
        <begin position="474"/>
        <end position="495"/>
    </location>
</feature>
<evidence type="ECO:0000256" key="7">
    <source>
        <dbReference type="SAM" id="Phobius"/>
    </source>
</evidence>
<keyword evidence="2" id="KW-0813">Transport</keyword>
<keyword evidence="5 7" id="KW-0472">Membrane</keyword>
<evidence type="ECO:0000256" key="5">
    <source>
        <dbReference type="ARBA" id="ARBA00023136"/>
    </source>
</evidence>
<dbReference type="GO" id="GO:0035673">
    <property type="term" value="F:oligopeptide transmembrane transporter activity"/>
    <property type="evidence" value="ECO:0007669"/>
    <property type="project" value="InterPro"/>
</dbReference>
<proteinExistence type="predicted"/>
<sequence length="684" mass="73894">MAIKQLTPEQVHAMSLEEKDTWWRKNVYRGDMPQLTWRSAITGMLLGAFLSLTNLYIGARTGWSLGVGITSVILAFALFKVVSRLGIGRDMTVLENNAMQSIATSAGYMNSPLFTSLAAYSMVTSTIIPMGQAMIWMFILALLGVLFAFPLKKRFINDEQLPFPEGMATGVVMDALHESDEKEGLFKAKLLVGGGLLSAAVELLRDDKVMRALFALKSIPHAYDEILYHGRLADLLKRWGLSPAIRGVPLSELTIRFDTSLIFVATGGLMGIRTGASLLLGGILNTWILAPLLIEQGIILPRNGHYGFGQITLWALWGGVACMTTSSLYAFFSKPKVILDAFRGLARKGASKDVLADIELPMKLSIVGVPVLSVVVVALGHLWFGIAWWLGALAIPLVFVFSIIAVNATALTGITPVSALGKLTQLSYGFLAPKNITTNLMTAGITAEVTSNTANLLMDIKPGYMLGGKPRHQAMGHALGAIAGLVLSVPVWYLVLVQGDIGRYGTEQMPVPSALTWKAVAEVLMKGLDFLHPTAKSAVVVGAILGVVVEVTRQVTKNRFPLSAVALGLAFILSFSDIWAMFLGSFLFWLLERKAARWQRRQERESRLDETAPSGLDAPPRPPVERPWFARAAENTEAICAGVIAGGSLMGIGLSVLGVLVLPDVLEAASFTKLVEAILDGRPR</sequence>
<feature type="transmembrane region" description="Helical" evidence="7">
    <location>
        <begin position="390"/>
        <end position="414"/>
    </location>
</feature>
<keyword evidence="3 7" id="KW-0812">Transmembrane</keyword>
<evidence type="ECO:0000313" key="9">
    <source>
        <dbReference type="Proteomes" id="UP000295781"/>
    </source>
</evidence>